<dbReference type="Proteomes" id="UP000478148">
    <property type="component" value="Unassembled WGS sequence"/>
</dbReference>
<feature type="compositionally biased region" description="Low complexity" evidence="2">
    <location>
        <begin position="1"/>
        <end position="12"/>
    </location>
</feature>
<dbReference type="Pfam" id="PF00171">
    <property type="entry name" value="Aldedh"/>
    <property type="match status" value="1"/>
</dbReference>
<dbReference type="PANTHER" id="PTHR11699">
    <property type="entry name" value="ALDEHYDE DEHYDROGENASE-RELATED"/>
    <property type="match status" value="1"/>
</dbReference>
<dbReference type="EMBL" id="SAIY01000008">
    <property type="protein sequence ID" value="NGM15202.1"/>
    <property type="molecule type" value="Genomic_DNA"/>
</dbReference>
<dbReference type="RefSeq" id="WP_164449052.1">
    <property type="nucleotide sequence ID" value="NZ_SAIY01000008.1"/>
</dbReference>
<dbReference type="Gene3D" id="3.40.605.10">
    <property type="entry name" value="Aldehyde Dehydrogenase, Chain A, domain 1"/>
    <property type="match status" value="1"/>
</dbReference>
<keyword evidence="5" id="KW-1185">Reference proteome</keyword>
<sequence length="328" mass="34232">MTAVPATSLLPAPATPPQNGTASAPGTTIDTLVDNGLRALDDYAAFDQERVDRIVAKASVAALGRHADLARMAVAETGRGVFEDKAVKNIFACEHVTNHMAGLKTVGVISRDEINGIVEIAEPVGVVCAVTPVTNPTSTTIFKALLGLKTRNPMIFAFHPAAQRCSAEAARVVRDAAVAAGAPEHCIQWIEQPSVEATGALMKHPGVSTILATGGNGMVRAAYSSGKPALGVGAGNVPAYVHRGARLRRAVHDIVLSKSFDNGMICASEQAVIIDAEVYPAALAEFQRLHAHVATRDEKRRIEELIFGGAAGGDDCAGGRLGPTSHRK</sequence>
<reference evidence="4 5" key="1">
    <citation type="submission" date="2020-02" db="EMBL/GenBank/DDBJ databases">
        <title>Draft Genome Sequence of Verrucosispora sp. Strain CWR15, Isolated from Gulf of Mexico Sponge.</title>
        <authorList>
            <person name="Kennedy S.J."/>
            <person name="Cella E."/>
            <person name="Azarian T."/>
            <person name="Baker B.J."/>
            <person name="Shaw L.N."/>
        </authorList>
    </citation>
    <scope>NUCLEOTIDE SEQUENCE [LARGE SCALE GENOMIC DNA]</scope>
    <source>
        <strain evidence="4 5">CWR15</strain>
    </source>
</reference>
<gene>
    <name evidence="4" type="ORF">ENC19_22400</name>
</gene>
<proteinExistence type="predicted"/>
<feature type="region of interest" description="Disordered" evidence="2">
    <location>
        <begin position="1"/>
        <end position="26"/>
    </location>
</feature>
<evidence type="ECO:0000259" key="3">
    <source>
        <dbReference type="Pfam" id="PF00171"/>
    </source>
</evidence>
<feature type="domain" description="Aldehyde dehydrogenase" evidence="3">
    <location>
        <begin position="25"/>
        <end position="293"/>
    </location>
</feature>
<organism evidence="4 5">
    <name type="scientific">Verrucosispora sioxanthis</name>
    <dbReference type="NCBI Taxonomy" id="2499994"/>
    <lineage>
        <taxon>Bacteria</taxon>
        <taxon>Bacillati</taxon>
        <taxon>Actinomycetota</taxon>
        <taxon>Actinomycetes</taxon>
        <taxon>Micromonosporales</taxon>
        <taxon>Micromonosporaceae</taxon>
        <taxon>Micromonospora</taxon>
    </lineage>
</organism>
<evidence type="ECO:0000313" key="4">
    <source>
        <dbReference type="EMBL" id="NGM15202.1"/>
    </source>
</evidence>
<dbReference type="InterPro" id="IPR016162">
    <property type="entry name" value="Ald_DH_N"/>
</dbReference>
<evidence type="ECO:0000256" key="2">
    <source>
        <dbReference type="SAM" id="MobiDB-lite"/>
    </source>
</evidence>
<name>A0A6M1LA94_9ACTN</name>
<comment type="caution">
    <text evidence="4">The sequence shown here is derived from an EMBL/GenBank/DDBJ whole genome shotgun (WGS) entry which is preliminary data.</text>
</comment>
<dbReference type="AlphaFoldDB" id="A0A6M1LA94"/>
<evidence type="ECO:0000313" key="5">
    <source>
        <dbReference type="Proteomes" id="UP000478148"/>
    </source>
</evidence>
<protein>
    <submittedName>
        <fullName evidence="4">Aldehyde dehydrogenase family protein</fullName>
    </submittedName>
</protein>
<dbReference type="GO" id="GO:0016620">
    <property type="term" value="F:oxidoreductase activity, acting on the aldehyde or oxo group of donors, NAD or NADP as acceptor"/>
    <property type="evidence" value="ECO:0007669"/>
    <property type="project" value="InterPro"/>
</dbReference>
<dbReference type="SUPFAM" id="SSF53720">
    <property type="entry name" value="ALDH-like"/>
    <property type="match status" value="1"/>
</dbReference>
<keyword evidence="1" id="KW-0560">Oxidoreductase</keyword>
<dbReference type="Gene3D" id="3.40.309.10">
    <property type="entry name" value="Aldehyde Dehydrogenase, Chain A, domain 2"/>
    <property type="match status" value="1"/>
</dbReference>
<accession>A0A6M1LA94</accession>
<dbReference type="InterPro" id="IPR016161">
    <property type="entry name" value="Ald_DH/histidinol_DH"/>
</dbReference>
<dbReference type="InterPro" id="IPR015590">
    <property type="entry name" value="Aldehyde_DH_dom"/>
</dbReference>
<evidence type="ECO:0000256" key="1">
    <source>
        <dbReference type="ARBA" id="ARBA00023002"/>
    </source>
</evidence>
<dbReference type="InterPro" id="IPR016163">
    <property type="entry name" value="Ald_DH_C"/>
</dbReference>